<accession>A0ABW5S9Z6</accession>
<dbReference type="Proteomes" id="UP001597357">
    <property type="component" value="Unassembled WGS sequence"/>
</dbReference>
<dbReference type="PROSITE" id="PS51257">
    <property type="entry name" value="PROKAR_LIPOPROTEIN"/>
    <property type="match status" value="1"/>
</dbReference>
<organism evidence="1 2">
    <name type="scientific">Mesonia sediminis</name>
    <dbReference type="NCBI Taxonomy" id="1703946"/>
    <lineage>
        <taxon>Bacteria</taxon>
        <taxon>Pseudomonadati</taxon>
        <taxon>Bacteroidota</taxon>
        <taxon>Flavobacteriia</taxon>
        <taxon>Flavobacteriales</taxon>
        <taxon>Flavobacteriaceae</taxon>
        <taxon>Mesonia</taxon>
    </lineage>
</organism>
<evidence type="ECO:0000313" key="2">
    <source>
        <dbReference type="Proteomes" id="UP001597357"/>
    </source>
</evidence>
<protein>
    <recommendedName>
        <fullName evidence="3">Membrane or secreted protein</fullName>
    </recommendedName>
</protein>
<keyword evidence="2" id="KW-1185">Reference proteome</keyword>
<comment type="caution">
    <text evidence="1">The sequence shown here is derived from an EMBL/GenBank/DDBJ whole genome shotgun (WGS) entry which is preliminary data.</text>
</comment>
<evidence type="ECO:0008006" key="3">
    <source>
        <dbReference type="Google" id="ProtNLM"/>
    </source>
</evidence>
<dbReference type="EMBL" id="JBHULZ010000002">
    <property type="protein sequence ID" value="MFD2696369.1"/>
    <property type="molecule type" value="Genomic_DNA"/>
</dbReference>
<gene>
    <name evidence="1" type="ORF">ACFSQ0_00015</name>
</gene>
<name>A0ABW5S9Z6_9FLAO</name>
<sequence>MKVSFKHLGLGLVLICSLYSCRDQEEKDTKTIEGVEVSDDAEIEVSDDGEKIEIEDGDTEVKIKKDEDGNIEKKKIETEEKEVKVKMEDGEVVKRKVDQE</sequence>
<evidence type="ECO:0000313" key="1">
    <source>
        <dbReference type="EMBL" id="MFD2696369.1"/>
    </source>
</evidence>
<proteinExistence type="predicted"/>
<reference evidence="2" key="1">
    <citation type="journal article" date="2019" name="Int. J. Syst. Evol. Microbiol.">
        <title>The Global Catalogue of Microorganisms (GCM) 10K type strain sequencing project: providing services to taxonomists for standard genome sequencing and annotation.</title>
        <authorList>
            <consortium name="The Broad Institute Genomics Platform"/>
            <consortium name="The Broad Institute Genome Sequencing Center for Infectious Disease"/>
            <person name="Wu L."/>
            <person name="Ma J."/>
        </authorList>
    </citation>
    <scope>NUCLEOTIDE SEQUENCE [LARGE SCALE GENOMIC DNA]</scope>
    <source>
        <strain evidence="2">KCTC 42255</strain>
    </source>
</reference>
<dbReference type="RefSeq" id="WP_379042339.1">
    <property type="nucleotide sequence ID" value="NZ_JBHULZ010000002.1"/>
</dbReference>